<feature type="transmembrane region" description="Helical" evidence="1">
    <location>
        <begin position="134"/>
        <end position="154"/>
    </location>
</feature>
<proteinExistence type="predicted"/>
<feature type="transmembrane region" description="Helical" evidence="1">
    <location>
        <begin position="160"/>
        <end position="181"/>
    </location>
</feature>
<comment type="caution">
    <text evidence="2">The sequence shown here is derived from an EMBL/GenBank/DDBJ whole genome shotgun (WGS) entry which is preliminary data.</text>
</comment>
<accession>A0ABR7FP62</accession>
<organism evidence="2 3">
    <name type="scientific">Anaerostipes hominis</name>
    <name type="common">ex Liu et al. 2021</name>
    <dbReference type="NCBI Taxonomy" id="2763018"/>
    <lineage>
        <taxon>Bacteria</taxon>
        <taxon>Bacillati</taxon>
        <taxon>Bacillota</taxon>
        <taxon>Clostridia</taxon>
        <taxon>Lachnospirales</taxon>
        <taxon>Lachnospiraceae</taxon>
        <taxon>Anaerostipes</taxon>
    </lineage>
</organism>
<feature type="transmembrane region" description="Helical" evidence="1">
    <location>
        <begin position="42"/>
        <end position="63"/>
    </location>
</feature>
<keyword evidence="1" id="KW-1133">Transmembrane helix</keyword>
<evidence type="ECO:0000256" key="1">
    <source>
        <dbReference type="SAM" id="Phobius"/>
    </source>
</evidence>
<dbReference type="Proteomes" id="UP000635828">
    <property type="component" value="Unassembled WGS sequence"/>
</dbReference>
<keyword evidence="3" id="KW-1185">Reference proteome</keyword>
<dbReference type="InterPro" id="IPR021683">
    <property type="entry name" value="DUF3267"/>
</dbReference>
<dbReference type="Pfam" id="PF11667">
    <property type="entry name" value="DUF3267"/>
    <property type="match status" value="1"/>
</dbReference>
<keyword evidence="1" id="KW-0472">Membrane</keyword>
<gene>
    <name evidence="2" type="ORF">H8S22_00960</name>
</gene>
<dbReference type="RefSeq" id="WP_095142876.1">
    <property type="nucleotide sequence ID" value="NZ_JACOOS010000001.1"/>
</dbReference>
<evidence type="ECO:0000313" key="3">
    <source>
        <dbReference type="Proteomes" id="UP000635828"/>
    </source>
</evidence>
<name>A0ABR7FP62_9FIRM</name>
<reference evidence="2 3" key="1">
    <citation type="submission" date="2020-08" db="EMBL/GenBank/DDBJ databases">
        <title>Genome public.</title>
        <authorList>
            <person name="Liu C."/>
            <person name="Sun Q."/>
        </authorList>
    </citation>
    <scope>NUCLEOTIDE SEQUENCE [LARGE SCALE GENOMIC DNA]</scope>
    <source>
        <strain evidence="2 3">NSJ-7</strain>
    </source>
</reference>
<protein>
    <submittedName>
        <fullName evidence="2">DUF3267 domain-containing protein</fullName>
    </submittedName>
</protein>
<dbReference type="EMBL" id="JACOOS010000001">
    <property type="protein sequence ID" value="MBC5676236.1"/>
    <property type="molecule type" value="Genomic_DNA"/>
</dbReference>
<sequence length="202" mass="22670">MLDKKRDKKQERIENFESQREKMKKAGYKESSGIISVLRANVLAFATAGPICIAAYILYFIRWGESGWTMNGRNLIFFFALFFAAIFVHELLHGLGWSLNCKDGWKSIAFGVMWSSLTPYCHCREPLKFGSYSVGLYLPFCVLGLGLFAVSMIVPNNTVFLLAVLNMLSAGGDLTIGCYLLKHKNGLILDHPTDCGFISFEK</sequence>
<keyword evidence="1" id="KW-0812">Transmembrane</keyword>
<feature type="transmembrane region" description="Helical" evidence="1">
    <location>
        <begin position="75"/>
        <end position="92"/>
    </location>
</feature>
<evidence type="ECO:0000313" key="2">
    <source>
        <dbReference type="EMBL" id="MBC5676236.1"/>
    </source>
</evidence>